<geneLocation type="plasmid" evidence="1">
    <name>pRGRH1799</name>
</geneLocation>
<sequence>MAVFNPARTPHGAMSVAQPWAADARDHVPAVSSRLTSRWAPDSDGRQVWRWSITNPDHP</sequence>
<dbReference type="AlphaFoldDB" id="A0A0H5Q7Q0"/>
<proteinExistence type="predicted"/>
<protein>
    <submittedName>
        <fullName evidence="1">Uncharacterized protein</fullName>
    </submittedName>
</protein>
<dbReference type="EMBL" id="LN854298">
    <property type="protein sequence ID" value="CRY97958.1"/>
    <property type="molecule type" value="Genomic_DNA"/>
</dbReference>
<keyword evidence="1" id="KW-0614">Plasmid</keyword>
<accession>A0A0H5Q7Q0</accession>
<name>A0A0H5Q7Q0_9ZZZZ</name>
<evidence type="ECO:0000313" key="1">
    <source>
        <dbReference type="EMBL" id="CRY97958.1"/>
    </source>
</evidence>
<reference evidence="1" key="1">
    <citation type="submission" date="2015-06" db="EMBL/GenBank/DDBJ databases">
        <authorList>
            <person name="Joergensen T."/>
        </authorList>
    </citation>
    <scope>NUCLEOTIDE SEQUENCE</scope>
    <source>
        <plasmid evidence="1">pRGRH1799</plasmid>
    </source>
</reference>
<reference evidence="1" key="2">
    <citation type="submission" date="2015-07" db="EMBL/GenBank/DDBJ databases">
        <title>Plasmids, circular viruses and viroids from rat gut.</title>
        <authorList>
            <person name="Jorgensen T.J."/>
            <person name="Hansen M.A."/>
            <person name="Xu Z."/>
            <person name="Tabak M.A."/>
            <person name="Sorensen S.J."/>
            <person name="Hansen L.H."/>
        </authorList>
    </citation>
    <scope>NUCLEOTIDE SEQUENCE</scope>
    <source>
        <plasmid evidence="1">pRGRH1799</plasmid>
    </source>
</reference>
<organism evidence="1">
    <name type="scientific">uncultured prokaryote</name>
    <dbReference type="NCBI Taxonomy" id="198431"/>
    <lineage>
        <taxon>unclassified sequences</taxon>
        <taxon>environmental samples</taxon>
    </lineage>
</organism>